<keyword evidence="2" id="KW-1185">Reference proteome</keyword>
<dbReference type="AlphaFoldDB" id="R4KA16"/>
<organism evidence="1 2">
    <name type="scientific">Clostridium pasteurianum BC1</name>
    <dbReference type="NCBI Taxonomy" id="86416"/>
    <lineage>
        <taxon>Bacteria</taxon>
        <taxon>Bacillati</taxon>
        <taxon>Bacillota</taxon>
        <taxon>Clostridia</taxon>
        <taxon>Eubacteriales</taxon>
        <taxon>Clostridiaceae</taxon>
        <taxon>Clostridium</taxon>
    </lineage>
</organism>
<accession>R4KA16</accession>
<gene>
    <name evidence="1" type="ORF">Clopa_2529</name>
</gene>
<dbReference type="PATRIC" id="fig|86416.3.peg.2513"/>
<dbReference type="OrthoDB" id="2192840at2"/>
<reference evidence="1 2" key="1">
    <citation type="submission" date="2012-01" db="EMBL/GenBank/DDBJ databases">
        <title>Complete sequence of chromosome of Clostridium pasteurianum BC1.</title>
        <authorList>
            <consortium name="US DOE Joint Genome Institute"/>
            <person name="Lucas S."/>
            <person name="Han J."/>
            <person name="Lapidus A."/>
            <person name="Cheng J.-F."/>
            <person name="Goodwin L."/>
            <person name="Pitluck S."/>
            <person name="Peters L."/>
            <person name="Mikhailova N."/>
            <person name="Teshima H."/>
            <person name="Detter J.C."/>
            <person name="Han C."/>
            <person name="Tapia R."/>
            <person name="Land M."/>
            <person name="Hauser L."/>
            <person name="Kyrpides N."/>
            <person name="Ivanova N."/>
            <person name="Pagani I."/>
            <person name="Dunn J."/>
            <person name="Taghavi S."/>
            <person name="Francis A."/>
            <person name="van der Lelie D."/>
            <person name="Woyke T."/>
        </authorList>
    </citation>
    <scope>NUCLEOTIDE SEQUENCE [LARGE SCALE GENOMIC DNA]</scope>
    <source>
        <strain evidence="1 2">BC1</strain>
    </source>
</reference>
<sequence>MVHDETVCSKCNYKKIDSYSLRLRHCKKCDNYGERTLKADIIVNQRPVSIKFDCPHCDEEIEIDYQEFIDMLGEPCDWNYSKFNCPRCEKEIEIDEVDWD</sequence>
<name>R4KA16_CLOPA</name>
<proteinExistence type="predicted"/>
<dbReference type="Proteomes" id="UP000013523">
    <property type="component" value="Chromosome"/>
</dbReference>
<dbReference type="HOGENOM" id="CLU_2300928_0_0_9"/>
<evidence type="ECO:0000313" key="1">
    <source>
        <dbReference type="EMBL" id="AGK97389.1"/>
    </source>
</evidence>
<dbReference type="STRING" id="86416.Clopa_2529"/>
<dbReference type="KEGG" id="cpas:Clopa_2529"/>
<dbReference type="EMBL" id="CP003261">
    <property type="protein sequence ID" value="AGK97389.1"/>
    <property type="molecule type" value="Genomic_DNA"/>
</dbReference>
<dbReference type="RefSeq" id="WP_015615690.1">
    <property type="nucleotide sequence ID" value="NC_021182.1"/>
</dbReference>
<evidence type="ECO:0000313" key="2">
    <source>
        <dbReference type="Proteomes" id="UP000013523"/>
    </source>
</evidence>
<protein>
    <submittedName>
        <fullName evidence="1">Uncharacterized protein</fullName>
    </submittedName>
</protein>